<keyword evidence="3" id="KW-1185">Reference proteome</keyword>
<comment type="caution">
    <text evidence="2">The sequence shown here is derived from an EMBL/GenBank/DDBJ whole genome shotgun (WGS) entry which is preliminary data.</text>
</comment>
<feature type="region of interest" description="Disordered" evidence="1">
    <location>
        <begin position="1"/>
        <end position="101"/>
    </location>
</feature>
<dbReference type="EMBL" id="JAACJO010000056">
    <property type="protein sequence ID" value="KAF5344827.1"/>
    <property type="molecule type" value="Genomic_DNA"/>
</dbReference>
<name>A0A8H5CQJ5_9AGAR</name>
<gene>
    <name evidence="2" type="ORF">D9756_011100</name>
</gene>
<sequence length="136" mass="14224">MNGKTSPVTLKSAPGSPTKRSVVPTSSAPTKQDAKASSAMPVSPTKRTKSMSVSQTKRKVASKGEDEERLEVDEPAQSPSDDDAEESEKHQGKSVRTPHTGIAAAASNKVYLMTMQATLGVDVVKCVSCHLTAAGI</sequence>
<evidence type="ECO:0000313" key="3">
    <source>
        <dbReference type="Proteomes" id="UP000559027"/>
    </source>
</evidence>
<reference evidence="2 3" key="1">
    <citation type="journal article" date="2020" name="ISME J.">
        <title>Uncovering the hidden diversity of litter-decomposition mechanisms in mushroom-forming fungi.</title>
        <authorList>
            <person name="Floudas D."/>
            <person name="Bentzer J."/>
            <person name="Ahren D."/>
            <person name="Johansson T."/>
            <person name="Persson P."/>
            <person name="Tunlid A."/>
        </authorList>
    </citation>
    <scope>NUCLEOTIDE SEQUENCE [LARGE SCALE GENOMIC DNA]</scope>
    <source>
        <strain evidence="2 3">CBS 146.42</strain>
    </source>
</reference>
<feature type="compositionally biased region" description="Acidic residues" evidence="1">
    <location>
        <begin position="65"/>
        <end position="86"/>
    </location>
</feature>
<organism evidence="2 3">
    <name type="scientific">Leucocoprinus leucothites</name>
    <dbReference type="NCBI Taxonomy" id="201217"/>
    <lineage>
        <taxon>Eukaryota</taxon>
        <taxon>Fungi</taxon>
        <taxon>Dikarya</taxon>
        <taxon>Basidiomycota</taxon>
        <taxon>Agaricomycotina</taxon>
        <taxon>Agaricomycetes</taxon>
        <taxon>Agaricomycetidae</taxon>
        <taxon>Agaricales</taxon>
        <taxon>Agaricineae</taxon>
        <taxon>Agaricaceae</taxon>
        <taxon>Leucocoprinus</taxon>
    </lineage>
</organism>
<protein>
    <submittedName>
        <fullName evidence="2">Uncharacterized protein</fullName>
    </submittedName>
</protein>
<evidence type="ECO:0000256" key="1">
    <source>
        <dbReference type="SAM" id="MobiDB-lite"/>
    </source>
</evidence>
<dbReference type="Proteomes" id="UP000559027">
    <property type="component" value="Unassembled WGS sequence"/>
</dbReference>
<evidence type="ECO:0000313" key="2">
    <source>
        <dbReference type="EMBL" id="KAF5344827.1"/>
    </source>
</evidence>
<dbReference type="AlphaFoldDB" id="A0A8H5CQJ5"/>
<accession>A0A8H5CQJ5</accession>
<proteinExistence type="predicted"/>